<feature type="compositionally biased region" description="Basic and acidic residues" evidence="1">
    <location>
        <begin position="140"/>
        <end position="151"/>
    </location>
</feature>
<sequence>MSSNDLEESGSEDSLNFDYNGIEDEILNNEGNDIKSKQSIDKNINNEVNNIESTNNEKDNENQKENNINTVNPVDNNNTDENTEISNIKDIKEEIKKQNIENNNNDSTIIDSNDQIHESLEEENTINKNIQDINNEINPSDEKGNNNKNEDNNNDDINNNDNNVNDSLDISEDEKNKLIQQNMLKECEQSQTPVNNNTVLLNKTKGIKKIKNTDINKKLKCIDGPHITKLCSNGFYTEKYERNDKVKGDFLENVIPKALKFKREGQESYEDSTLPNIKGFNKPYPIKTYIYRMNHYKDEIIERKEQLSSCYLLTLGHSLPLGHDSRQFQSYYYTKEQNMFTNNYINTTKSKIKQNIEFYHKYIDFDYQLPSDISNLPYKTYLNFYNSDSYSPQLRRPPNKKYYFENNISNSKKNPILKIPSININENKKNKNNGFNDNNNNNNNSNKNLIKKNKIVKGENKFSNEYYNLLDQLNKLNIKPKRDDVFQSPIKRIKKRNIKLQKIKEIDMIMNNQKNNAPYNSKFILSS</sequence>
<evidence type="ECO:0000313" key="2">
    <source>
        <dbReference type="EMBL" id="ORY75271.1"/>
    </source>
</evidence>
<dbReference type="EMBL" id="MCOG01000026">
    <property type="protein sequence ID" value="ORY75271.1"/>
    <property type="molecule type" value="Genomic_DNA"/>
</dbReference>
<feature type="region of interest" description="Disordered" evidence="1">
    <location>
        <begin position="128"/>
        <end position="168"/>
    </location>
</feature>
<proteinExistence type="predicted"/>
<feature type="compositionally biased region" description="Polar residues" evidence="1">
    <location>
        <begin position="128"/>
        <end position="138"/>
    </location>
</feature>
<name>A0A1Y2EUK8_9FUNG</name>
<dbReference type="OrthoDB" id="2159408at2759"/>
<feature type="compositionally biased region" description="Basic and acidic residues" evidence="1">
    <location>
        <begin position="55"/>
        <end position="64"/>
    </location>
</feature>
<reference evidence="2 3" key="1">
    <citation type="submission" date="2016-08" db="EMBL/GenBank/DDBJ databases">
        <title>A Parts List for Fungal Cellulosomes Revealed by Comparative Genomics.</title>
        <authorList>
            <consortium name="DOE Joint Genome Institute"/>
            <person name="Haitjema C.H."/>
            <person name="Gilmore S.P."/>
            <person name="Henske J.K."/>
            <person name="Solomon K.V."/>
            <person name="De Groot R."/>
            <person name="Kuo A."/>
            <person name="Mondo S.J."/>
            <person name="Salamov A.A."/>
            <person name="Labutti K."/>
            <person name="Zhao Z."/>
            <person name="Chiniquy J."/>
            <person name="Barry K."/>
            <person name="Brewer H.M."/>
            <person name="Purvine S.O."/>
            <person name="Wright A.T."/>
            <person name="Boxma B."/>
            <person name="Van Alen T."/>
            <person name="Hackstein J.H."/>
            <person name="Baker S.E."/>
            <person name="Grigoriev I.V."/>
            <person name="O'Malley M.A."/>
        </authorList>
    </citation>
    <scope>NUCLEOTIDE SEQUENCE [LARGE SCALE GENOMIC DNA]</scope>
    <source>
        <strain evidence="2 3">G1</strain>
    </source>
</reference>
<feature type="compositionally biased region" description="Low complexity" evidence="1">
    <location>
        <begin position="432"/>
        <end position="448"/>
    </location>
</feature>
<accession>A0A1Y2EUK8</accession>
<feature type="region of interest" description="Disordered" evidence="1">
    <location>
        <begin position="427"/>
        <end position="451"/>
    </location>
</feature>
<evidence type="ECO:0000256" key="1">
    <source>
        <dbReference type="SAM" id="MobiDB-lite"/>
    </source>
</evidence>
<dbReference type="Proteomes" id="UP000193920">
    <property type="component" value="Unassembled WGS sequence"/>
</dbReference>
<keyword evidence="3" id="KW-1185">Reference proteome</keyword>
<comment type="caution">
    <text evidence="2">The sequence shown here is derived from an EMBL/GenBank/DDBJ whole genome shotgun (WGS) entry which is preliminary data.</text>
</comment>
<dbReference type="AlphaFoldDB" id="A0A1Y2EUK8"/>
<feature type="compositionally biased region" description="Low complexity" evidence="1">
    <location>
        <begin position="155"/>
        <end position="166"/>
    </location>
</feature>
<feature type="region of interest" description="Disordered" evidence="1">
    <location>
        <begin position="52"/>
        <end position="86"/>
    </location>
</feature>
<organism evidence="2 3">
    <name type="scientific">Neocallimastix californiae</name>
    <dbReference type="NCBI Taxonomy" id="1754190"/>
    <lineage>
        <taxon>Eukaryota</taxon>
        <taxon>Fungi</taxon>
        <taxon>Fungi incertae sedis</taxon>
        <taxon>Chytridiomycota</taxon>
        <taxon>Chytridiomycota incertae sedis</taxon>
        <taxon>Neocallimastigomycetes</taxon>
        <taxon>Neocallimastigales</taxon>
        <taxon>Neocallimastigaceae</taxon>
        <taxon>Neocallimastix</taxon>
    </lineage>
</organism>
<feature type="compositionally biased region" description="Low complexity" evidence="1">
    <location>
        <begin position="65"/>
        <end position="86"/>
    </location>
</feature>
<protein>
    <submittedName>
        <fullName evidence="2">Uncharacterized protein</fullName>
    </submittedName>
</protein>
<dbReference type="STRING" id="1754190.A0A1Y2EUK8"/>
<gene>
    <name evidence="2" type="ORF">LY90DRAFT_665995</name>
</gene>
<evidence type="ECO:0000313" key="3">
    <source>
        <dbReference type="Proteomes" id="UP000193920"/>
    </source>
</evidence>